<protein>
    <submittedName>
        <fullName evidence="1">Uncharacterized protein</fullName>
    </submittedName>
</protein>
<gene>
    <name evidence="1" type="ORF">SK642_1570</name>
</gene>
<evidence type="ECO:0000313" key="1">
    <source>
        <dbReference type="EMBL" id="KEQ39438.1"/>
    </source>
</evidence>
<comment type="caution">
    <text evidence="1">The sequence shown here is derived from an EMBL/GenBank/DDBJ whole genome shotgun (WGS) entry which is preliminary data.</text>
</comment>
<dbReference type="AlphaFoldDB" id="A0A081Q915"/>
<sequence>MSSPSTNTTGITACASMDFPHEKKFSPRDYPKIALFK</sequence>
<dbReference type="AntiFam" id="ANF00036">
    <property type="entry name" value="Antisense to RNaseP"/>
</dbReference>
<dbReference type="PATRIC" id="fig|28037.97.peg.1506"/>
<dbReference type="EMBL" id="JPFW01000009">
    <property type="protein sequence ID" value="KEQ39438.1"/>
    <property type="molecule type" value="Genomic_DNA"/>
</dbReference>
<organism evidence="1 2">
    <name type="scientific">Streptococcus mitis</name>
    <dbReference type="NCBI Taxonomy" id="28037"/>
    <lineage>
        <taxon>Bacteria</taxon>
        <taxon>Bacillati</taxon>
        <taxon>Bacillota</taxon>
        <taxon>Bacilli</taxon>
        <taxon>Lactobacillales</taxon>
        <taxon>Streptococcaceae</taxon>
        <taxon>Streptococcus</taxon>
        <taxon>Streptococcus mitis group</taxon>
    </lineage>
</organism>
<dbReference type="Proteomes" id="UP000028030">
    <property type="component" value="Unassembled WGS sequence"/>
</dbReference>
<reference evidence="1 2" key="1">
    <citation type="submission" date="2014-05" db="EMBL/GenBank/DDBJ databases">
        <authorList>
            <person name="Daugherty S.C."/>
            <person name="Tallon L.J."/>
            <person name="Sadzewicz L."/>
            <person name="Kilian M."/>
            <person name="Tettelin H."/>
        </authorList>
    </citation>
    <scope>NUCLEOTIDE SEQUENCE [LARGE SCALE GENOMIC DNA]</scope>
    <source>
        <strain evidence="1 2">SK642</strain>
    </source>
</reference>
<evidence type="ECO:0000313" key="2">
    <source>
        <dbReference type="Proteomes" id="UP000028030"/>
    </source>
</evidence>
<proteinExistence type="predicted"/>
<accession>A0A081Q915</accession>
<name>A0A081Q915_STRMT</name>